<dbReference type="InterPro" id="IPR050320">
    <property type="entry name" value="N5-glutamine_MTase"/>
</dbReference>
<dbReference type="Gene3D" id="3.40.50.150">
    <property type="entry name" value="Vaccinia Virus protein VP39"/>
    <property type="match status" value="1"/>
</dbReference>
<dbReference type="InterPro" id="IPR019874">
    <property type="entry name" value="RF_methyltr_PrmC"/>
</dbReference>
<comment type="similarity">
    <text evidence="5">Belongs to the protein N5-glutamine methyltransferase family. PrmC subfamily.</text>
</comment>
<sequence length="276" mass="31127">MTLREACQKGAEVLGKASVPEAALDAWYLLEWCTGVSRSHYLAYPEEALSKEQECRYLEALEKRAERIPLQQITGEQEFMGLSFYVNEHVLIPRQDTEVLVEETAKFLKDGMRFLDLCTGSGCILLSLLHLRPGAEGTGADLSPEALQVAERNRVRLDAEAELIQSDLFDRIEGTFDVIVSNPPYIKREEIGTLMDEVRLHEPYMALDGHEDGLYFYRKIAEEAPGHLRAGGSLFLEIGWDQGESVSELLRQQGFTDVKVVKDLAGLDRVVEAFYR</sequence>
<dbReference type="HAMAP" id="MF_02126">
    <property type="entry name" value="RF_methyltr_PrmC"/>
    <property type="match status" value="1"/>
</dbReference>
<evidence type="ECO:0000313" key="8">
    <source>
        <dbReference type="EMBL" id="MBC5660392.1"/>
    </source>
</evidence>
<gene>
    <name evidence="5 8" type="primary">prmC</name>
    <name evidence="8" type="ORF">H8S44_11485</name>
</gene>
<feature type="domain" description="Methyltransferase small" evidence="6">
    <location>
        <begin position="97"/>
        <end position="190"/>
    </location>
</feature>
<dbReference type="InterPro" id="IPR002052">
    <property type="entry name" value="DNA_methylase_N6_adenine_CS"/>
</dbReference>
<dbReference type="EC" id="2.1.1.297" evidence="5"/>
<feature type="domain" description="Release factor glutamine methyltransferase N-terminal" evidence="7">
    <location>
        <begin position="5"/>
        <end position="75"/>
    </location>
</feature>
<comment type="caution">
    <text evidence="5">Lacks conserved residue(s) required for the propagation of feature annotation.</text>
</comment>
<dbReference type="InterPro" id="IPR004556">
    <property type="entry name" value="HemK-like"/>
</dbReference>
<evidence type="ECO:0000256" key="1">
    <source>
        <dbReference type="ARBA" id="ARBA00022603"/>
    </source>
</evidence>
<dbReference type="Proteomes" id="UP000649345">
    <property type="component" value="Unassembled WGS sequence"/>
</dbReference>
<dbReference type="PANTHER" id="PTHR18895">
    <property type="entry name" value="HEMK METHYLTRANSFERASE"/>
    <property type="match status" value="1"/>
</dbReference>
<dbReference type="PROSITE" id="PS00092">
    <property type="entry name" value="N6_MTASE"/>
    <property type="match status" value="1"/>
</dbReference>
<evidence type="ECO:0000256" key="3">
    <source>
        <dbReference type="ARBA" id="ARBA00022691"/>
    </source>
</evidence>
<evidence type="ECO:0000256" key="4">
    <source>
        <dbReference type="ARBA" id="ARBA00048391"/>
    </source>
</evidence>
<dbReference type="InterPro" id="IPR007848">
    <property type="entry name" value="Small_mtfrase_dom"/>
</dbReference>
<comment type="caution">
    <text evidence="8">The sequence shown here is derived from an EMBL/GenBank/DDBJ whole genome shotgun (WGS) entry which is preliminary data.</text>
</comment>
<evidence type="ECO:0000313" key="9">
    <source>
        <dbReference type="Proteomes" id="UP000649345"/>
    </source>
</evidence>
<dbReference type="NCBIfam" id="TIGR00536">
    <property type="entry name" value="hemK_fam"/>
    <property type="match status" value="1"/>
</dbReference>
<accession>A0A923LE30</accession>
<dbReference type="NCBIfam" id="TIGR03534">
    <property type="entry name" value="RF_mod_PrmC"/>
    <property type="match status" value="1"/>
</dbReference>
<evidence type="ECO:0000256" key="5">
    <source>
        <dbReference type="HAMAP-Rule" id="MF_02126"/>
    </source>
</evidence>
<organism evidence="8 9">
    <name type="scientific">Anaerosacchariphilus hominis</name>
    <dbReference type="NCBI Taxonomy" id="2763017"/>
    <lineage>
        <taxon>Bacteria</taxon>
        <taxon>Bacillati</taxon>
        <taxon>Bacillota</taxon>
        <taxon>Clostridia</taxon>
        <taxon>Lachnospirales</taxon>
        <taxon>Lachnospiraceae</taxon>
        <taxon>Anaerosacchariphilus</taxon>
    </lineage>
</organism>
<dbReference type="GO" id="GO:0003676">
    <property type="term" value="F:nucleic acid binding"/>
    <property type="evidence" value="ECO:0007669"/>
    <property type="project" value="InterPro"/>
</dbReference>
<dbReference type="GO" id="GO:0102559">
    <property type="term" value="F:peptide chain release factor N(5)-glutamine methyltransferase activity"/>
    <property type="evidence" value="ECO:0007669"/>
    <property type="project" value="UniProtKB-EC"/>
</dbReference>
<reference evidence="8" key="1">
    <citation type="submission" date="2020-08" db="EMBL/GenBank/DDBJ databases">
        <title>Genome public.</title>
        <authorList>
            <person name="Liu C."/>
            <person name="Sun Q."/>
        </authorList>
    </citation>
    <scope>NUCLEOTIDE SEQUENCE</scope>
    <source>
        <strain evidence="8">NSJ-68</strain>
    </source>
</reference>
<dbReference type="GO" id="GO:0032259">
    <property type="term" value="P:methylation"/>
    <property type="evidence" value="ECO:0007669"/>
    <property type="project" value="UniProtKB-KW"/>
</dbReference>
<comment type="catalytic activity">
    <reaction evidence="4 5">
        <text>L-glutaminyl-[peptide chain release factor] + S-adenosyl-L-methionine = N(5)-methyl-L-glutaminyl-[peptide chain release factor] + S-adenosyl-L-homocysteine + H(+)</text>
        <dbReference type="Rhea" id="RHEA:42896"/>
        <dbReference type="Rhea" id="RHEA-COMP:10271"/>
        <dbReference type="Rhea" id="RHEA-COMP:10272"/>
        <dbReference type="ChEBI" id="CHEBI:15378"/>
        <dbReference type="ChEBI" id="CHEBI:30011"/>
        <dbReference type="ChEBI" id="CHEBI:57856"/>
        <dbReference type="ChEBI" id="CHEBI:59789"/>
        <dbReference type="ChEBI" id="CHEBI:61891"/>
        <dbReference type="EC" id="2.1.1.297"/>
    </reaction>
</comment>
<proteinExistence type="inferred from homology"/>
<evidence type="ECO:0000256" key="2">
    <source>
        <dbReference type="ARBA" id="ARBA00022679"/>
    </source>
</evidence>
<dbReference type="SUPFAM" id="SSF53335">
    <property type="entry name" value="S-adenosyl-L-methionine-dependent methyltransferases"/>
    <property type="match status" value="1"/>
</dbReference>
<feature type="binding site" evidence="5">
    <location>
        <begin position="182"/>
        <end position="185"/>
    </location>
    <ligand>
        <name>substrate</name>
    </ligand>
</feature>
<dbReference type="RefSeq" id="WP_186872375.1">
    <property type="nucleotide sequence ID" value="NZ_JACOOR010000006.1"/>
</dbReference>
<dbReference type="EMBL" id="JACOOR010000006">
    <property type="protein sequence ID" value="MBC5660392.1"/>
    <property type="molecule type" value="Genomic_DNA"/>
</dbReference>
<dbReference type="PANTHER" id="PTHR18895:SF74">
    <property type="entry name" value="MTRF1L RELEASE FACTOR GLUTAMINE METHYLTRANSFERASE"/>
    <property type="match status" value="1"/>
</dbReference>
<dbReference type="Pfam" id="PF05175">
    <property type="entry name" value="MTS"/>
    <property type="match status" value="1"/>
</dbReference>
<evidence type="ECO:0000259" key="6">
    <source>
        <dbReference type="Pfam" id="PF05175"/>
    </source>
</evidence>
<keyword evidence="9" id="KW-1185">Reference proteome</keyword>
<keyword evidence="2 5" id="KW-0808">Transferase</keyword>
<name>A0A923LE30_9FIRM</name>
<dbReference type="AlphaFoldDB" id="A0A923LE30"/>
<keyword evidence="3 5" id="KW-0949">S-adenosyl-L-methionine</keyword>
<evidence type="ECO:0000259" key="7">
    <source>
        <dbReference type="Pfam" id="PF17827"/>
    </source>
</evidence>
<dbReference type="Pfam" id="PF17827">
    <property type="entry name" value="PrmC_N"/>
    <property type="match status" value="1"/>
</dbReference>
<feature type="binding site" evidence="5">
    <location>
        <position position="141"/>
    </location>
    <ligand>
        <name>S-adenosyl-L-methionine</name>
        <dbReference type="ChEBI" id="CHEBI:59789"/>
    </ligand>
</feature>
<dbReference type="InterPro" id="IPR029063">
    <property type="entry name" value="SAM-dependent_MTases_sf"/>
</dbReference>
<feature type="binding site" evidence="5">
    <location>
        <position position="182"/>
    </location>
    <ligand>
        <name>S-adenosyl-L-methionine</name>
        <dbReference type="ChEBI" id="CHEBI:59789"/>
    </ligand>
</feature>
<dbReference type="CDD" id="cd02440">
    <property type="entry name" value="AdoMet_MTases"/>
    <property type="match status" value="1"/>
</dbReference>
<comment type="function">
    <text evidence="5">Methylates the class 1 translation termination release factors RF1/PrfA and RF2/PrfB on the glutamine residue of the universally conserved GGQ motif.</text>
</comment>
<dbReference type="FunFam" id="3.40.50.150:FF:000053">
    <property type="entry name" value="Release factor glutamine methyltransferase"/>
    <property type="match status" value="1"/>
</dbReference>
<protein>
    <recommendedName>
        <fullName evidence="5">Release factor glutamine methyltransferase</fullName>
        <shortName evidence="5">RF MTase</shortName>
        <ecNumber evidence="5">2.1.1.297</ecNumber>
    </recommendedName>
    <alternativeName>
        <fullName evidence="5">N5-glutamine methyltransferase PrmC</fullName>
    </alternativeName>
    <alternativeName>
        <fullName evidence="5">Protein-(glutamine-N5) MTase PrmC</fullName>
    </alternativeName>
    <alternativeName>
        <fullName evidence="5">Protein-glutamine N-methyltransferase PrmC</fullName>
    </alternativeName>
</protein>
<keyword evidence="1 5" id="KW-0489">Methyltransferase</keyword>
<dbReference type="Gene3D" id="1.10.8.10">
    <property type="entry name" value="DNA helicase RuvA subunit, C-terminal domain"/>
    <property type="match status" value="1"/>
</dbReference>
<dbReference type="InterPro" id="IPR040758">
    <property type="entry name" value="PrmC_N"/>
</dbReference>